<name>A0A5J4ZYK0_9ASTE</name>
<dbReference type="PANTHER" id="PTHR12956">
    <property type="entry name" value="ALKALINE CERAMIDASE-RELATED"/>
    <property type="match status" value="1"/>
</dbReference>
<dbReference type="InterPro" id="IPR048354">
    <property type="entry name" value="TOD1_MUCI70_glycTrfase_dom"/>
</dbReference>
<dbReference type="EMBL" id="CM018047">
    <property type="protein sequence ID" value="KAA8523905.1"/>
    <property type="molecule type" value="Genomic_DNA"/>
</dbReference>
<accession>A0A5J4ZYK0</accession>
<evidence type="ECO:0000313" key="5">
    <source>
        <dbReference type="Proteomes" id="UP000325577"/>
    </source>
</evidence>
<dbReference type="AlphaFoldDB" id="A0A5J4ZYK0"/>
<dbReference type="PANTHER" id="PTHR12956:SF61">
    <property type="entry name" value="TRNA (MET) CYTIDINE ACETYLTRANSFERASE-RELATED"/>
    <property type="match status" value="1"/>
</dbReference>
<gene>
    <name evidence="4" type="ORF">F0562_010328</name>
</gene>
<keyword evidence="2" id="KW-0472">Membrane</keyword>
<feature type="transmembrane region" description="Helical" evidence="2">
    <location>
        <begin position="122"/>
        <end position="142"/>
    </location>
</feature>
<dbReference type="Pfam" id="PF04765">
    <property type="entry name" value="TOD1_MUCI70"/>
    <property type="match status" value="1"/>
</dbReference>
<dbReference type="Proteomes" id="UP000325577">
    <property type="component" value="Linkage Group LG4"/>
</dbReference>
<feature type="domain" description="TOD1/MUCI70 glycosyltransferase-like" evidence="3">
    <location>
        <begin position="266"/>
        <end position="543"/>
    </location>
</feature>
<dbReference type="InterPro" id="IPR006852">
    <property type="entry name" value="TOD1_MUCI70"/>
</dbReference>
<evidence type="ECO:0000313" key="4">
    <source>
        <dbReference type="EMBL" id="KAA8523905.1"/>
    </source>
</evidence>
<evidence type="ECO:0000256" key="1">
    <source>
        <dbReference type="SAM" id="MobiDB-lite"/>
    </source>
</evidence>
<evidence type="ECO:0000259" key="3">
    <source>
        <dbReference type="Pfam" id="PF04765"/>
    </source>
</evidence>
<reference evidence="4 5" key="1">
    <citation type="submission" date="2019-09" db="EMBL/GenBank/DDBJ databases">
        <title>A chromosome-level genome assembly of the Chinese tupelo Nyssa sinensis.</title>
        <authorList>
            <person name="Yang X."/>
            <person name="Kang M."/>
            <person name="Yang Y."/>
            <person name="Xiong H."/>
            <person name="Wang M."/>
            <person name="Zhang Z."/>
            <person name="Wang Z."/>
            <person name="Wu H."/>
            <person name="Ma T."/>
            <person name="Liu J."/>
            <person name="Xi Z."/>
        </authorList>
    </citation>
    <scope>NUCLEOTIDE SEQUENCE [LARGE SCALE GENOMIC DNA]</scope>
    <source>
        <strain evidence="4">J267</strain>
        <tissue evidence="4">Leaf</tissue>
    </source>
</reference>
<dbReference type="OrthoDB" id="1905162at2759"/>
<keyword evidence="2" id="KW-0812">Transmembrane</keyword>
<evidence type="ECO:0000256" key="2">
    <source>
        <dbReference type="SAM" id="Phobius"/>
    </source>
</evidence>
<protein>
    <recommendedName>
        <fullName evidence="3">TOD1/MUCI70 glycosyltransferase-like domain-containing protein</fullName>
    </recommendedName>
</protein>
<keyword evidence="2" id="KW-1133">Transmembrane helix</keyword>
<organism evidence="4 5">
    <name type="scientific">Nyssa sinensis</name>
    <dbReference type="NCBI Taxonomy" id="561372"/>
    <lineage>
        <taxon>Eukaryota</taxon>
        <taxon>Viridiplantae</taxon>
        <taxon>Streptophyta</taxon>
        <taxon>Embryophyta</taxon>
        <taxon>Tracheophyta</taxon>
        <taxon>Spermatophyta</taxon>
        <taxon>Magnoliopsida</taxon>
        <taxon>eudicotyledons</taxon>
        <taxon>Gunneridae</taxon>
        <taxon>Pentapetalae</taxon>
        <taxon>asterids</taxon>
        <taxon>Cornales</taxon>
        <taxon>Nyssaceae</taxon>
        <taxon>Nyssa</taxon>
    </lineage>
</organism>
<feature type="region of interest" description="Disordered" evidence="1">
    <location>
        <begin position="583"/>
        <end position="614"/>
    </location>
</feature>
<sequence length="614" mass="69826">MQEREFVRKRIRIEAKEGIEDKLNSLKFRDDLFLMRLLFGRGILKGKGNEEQNCGFGGTMTGGSLGLRTASYGSLQPHAQNGVLQTQNSFILRKTSKMSLSGSREKERFLPLICRYLGRRKVGMLILAAFALLAFMIGFFTANKEDASESTGSDIAQRIIDTRPFDKTSYYQISSFFPRTEDERKDNSPILNAVTVCGEHNSQASPTAPALPAAVVTGSALLGHRCKTFTFPPPPPGDRKRIGPRPCPVCYLPVEQAIARMPSSPSSMTVHCGFVKGCRPGRHTGFDIDEVDLRELEQFHEVIVASAVFGNYDIIQQPVNVSETARKNIPFYMFIDEETEAYMKNSSVLDSSRRIGLWRIIVVHNAPYRDARRNGKVPKLLLHRLFPNVRYSIWIDGKLQLVADPYQILERFLWRQNATFTISRHYRRFDVFKEAEANKAAGKYDNASIDYQIDFYRKEGLTPYSEAKLPITSDVPEGCVIIREHIPVTNLFTCLWFNEVDRFTSRDQLSFSTVRDKIMAKVNWTVDMFLDCERRNFVIQAYHRDLLEHMAPPAGTIIHRPSTVVHRPPPLIRENAAGRIPVKKNPVKRGKGEKRSGPRRHRKVITGSRDNILV</sequence>
<feature type="compositionally biased region" description="Basic residues" evidence="1">
    <location>
        <begin position="583"/>
        <end position="604"/>
    </location>
</feature>
<proteinExistence type="predicted"/>
<keyword evidence="5" id="KW-1185">Reference proteome</keyword>